<evidence type="ECO:0000313" key="4">
    <source>
        <dbReference type="EMBL" id="KDR65689.1"/>
    </source>
</evidence>
<sequence>MENSQQQFNPPNFSETRQLYNPANQGMRRPFPSYPNNIRLPVNQTPGQLTLQQPPFECFGCFSKDHMLGECPRMHELIQQGILEYEPASRKFCMKNSRMPIRRRPGECLYEAALRMNSIMPPLNRIRNTNFVTLGQSEIDQSESLALQNSVAEFYANQEEYEESDTDSDSEDDGPYWKYALHTKRRLRYPETRYQYFESESEEDNYAAAYPAARSSKKTTEARERVSKIPSKPPKMVFDGVYPPRRNRNPPNRASEPTTAPPQPQQVIQNETPAPQSVPQQASQPISHPTRHAPSRPIDVRKLRPNQDLPMEVDLEEPIPAKTARTLPKDPTPHSSANKENAGRGPTRQSEISRQIDTREVVKEILDTEITIPIRKIIGSSREIATDLQDVIKLKNTKPPTTAGASLIGQTFTQAAVLRSNTQGALIKITLHHEGKPVMAIVDTGSELNIIRSDVANKLRLPVDVTWSITMNDANGGEGQLVGFSEGVQLSCGKVDTTADLWVGGNTLPFDLLLGRTWQQDNLVSTEERLDGTYVVFRDPRTGKGRYEIFINEGAHNVHPSLHYSPKKRAPKTYAIISTEPTISAPLSAEAELPISGNLNEEITDMGSSRDVETNFPQPPSPKRSISTSHHLEEEAANADPSNDCIGMIDEQNIDPFSKSQGRHSTYDSIPWEKRMEQ</sequence>
<feature type="domain" description="DUF4100" evidence="3">
    <location>
        <begin position="195"/>
        <end position="396"/>
    </location>
</feature>
<dbReference type="InterPro" id="IPR001969">
    <property type="entry name" value="Aspartic_peptidase_AS"/>
</dbReference>
<dbReference type="AlphaFoldDB" id="A0A067SD62"/>
<dbReference type="GO" id="GO:0004190">
    <property type="term" value="F:aspartic-type endopeptidase activity"/>
    <property type="evidence" value="ECO:0007669"/>
    <property type="project" value="UniProtKB-KW"/>
</dbReference>
<dbReference type="SUPFAM" id="SSF50630">
    <property type="entry name" value="Acid proteases"/>
    <property type="match status" value="1"/>
</dbReference>
<keyword evidence="5" id="KW-1185">Reference proteome</keyword>
<feature type="compositionally biased region" description="Basic and acidic residues" evidence="2">
    <location>
        <begin position="218"/>
        <end position="227"/>
    </location>
</feature>
<evidence type="ECO:0000313" key="5">
    <source>
        <dbReference type="Proteomes" id="UP000027222"/>
    </source>
</evidence>
<feature type="region of interest" description="Disordered" evidence="2">
    <location>
        <begin position="198"/>
        <end position="354"/>
    </location>
</feature>
<gene>
    <name evidence="4" type="ORF">GALMADRAFT_148505</name>
</gene>
<evidence type="ECO:0000256" key="1">
    <source>
        <dbReference type="ARBA" id="ARBA00022750"/>
    </source>
</evidence>
<dbReference type="InterPro" id="IPR025165">
    <property type="entry name" value="DUF4100"/>
</dbReference>
<accession>A0A067SD62</accession>
<evidence type="ECO:0000256" key="2">
    <source>
        <dbReference type="SAM" id="MobiDB-lite"/>
    </source>
</evidence>
<organism evidence="4 5">
    <name type="scientific">Galerina marginata (strain CBS 339.88)</name>
    <dbReference type="NCBI Taxonomy" id="685588"/>
    <lineage>
        <taxon>Eukaryota</taxon>
        <taxon>Fungi</taxon>
        <taxon>Dikarya</taxon>
        <taxon>Basidiomycota</taxon>
        <taxon>Agaricomycotina</taxon>
        <taxon>Agaricomycetes</taxon>
        <taxon>Agaricomycetidae</taxon>
        <taxon>Agaricales</taxon>
        <taxon>Agaricineae</taxon>
        <taxon>Strophariaceae</taxon>
        <taxon>Galerina</taxon>
    </lineage>
</organism>
<dbReference type="PROSITE" id="PS00141">
    <property type="entry name" value="ASP_PROTEASE"/>
    <property type="match status" value="1"/>
</dbReference>
<feature type="compositionally biased region" description="Polar residues" evidence="2">
    <location>
        <begin position="658"/>
        <end position="668"/>
    </location>
</feature>
<dbReference type="HOGENOM" id="CLU_490933_0_0_1"/>
<name>A0A067SD62_GALM3</name>
<dbReference type="Proteomes" id="UP000027222">
    <property type="component" value="Unassembled WGS sequence"/>
</dbReference>
<feature type="compositionally biased region" description="Low complexity" evidence="2">
    <location>
        <begin position="273"/>
        <end position="285"/>
    </location>
</feature>
<feature type="region of interest" description="Disordered" evidence="2">
    <location>
        <begin position="609"/>
        <end position="678"/>
    </location>
</feature>
<dbReference type="Pfam" id="PF13650">
    <property type="entry name" value="Asp_protease_2"/>
    <property type="match status" value="1"/>
</dbReference>
<keyword evidence="1" id="KW-0064">Aspartyl protease</keyword>
<proteinExistence type="predicted"/>
<dbReference type="GO" id="GO:0006508">
    <property type="term" value="P:proteolysis"/>
    <property type="evidence" value="ECO:0007669"/>
    <property type="project" value="InterPro"/>
</dbReference>
<keyword evidence="1" id="KW-0645">Protease</keyword>
<dbReference type="EMBL" id="KL142436">
    <property type="protein sequence ID" value="KDR65689.1"/>
    <property type="molecule type" value="Genomic_DNA"/>
</dbReference>
<dbReference type="InterPro" id="IPR021109">
    <property type="entry name" value="Peptidase_aspartic_dom_sf"/>
</dbReference>
<dbReference type="STRING" id="685588.A0A067SD62"/>
<dbReference type="Gene3D" id="2.40.70.10">
    <property type="entry name" value="Acid Proteases"/>
    <property type="match status" value="1"/>
</dbReference>
<dbReference type="CDD" id="cd00303">
    <property type="entry name" value="retropepsin_like"/>
    <property type="match status" value="1"/>
</dbReference>
<dbReference type="OrthoDB" id="5535068at2759"/>
<protein>
    <recommendedName>
        <fullName evidence="3">DUF4100 domain-containing protein</fullName>
    </recommendedName>
</protein>
<keyword evidence="1" id="KW-0378">Hydrolase</keyword>
<reference evidence="5" key="1">
    <citation type="journal article" date="2014" name="Proc. Natl. Acad. Sci. U.S.A.">
        <title>Extensive sampling of basidiomycete genomes demonstrates inadequacy of the white-rot/brown-rot paradigm for wood decay fungi.</title>
        <authorList>
            <person name="Riley R."/>
            <person name="Salamov A.A."/>
            <person name="Brown D.W."/>
            <person name="Nagy L.G."/>
            <person name="Floudas D."/>
            <person name="Held B.W."/>
            <person name="Levasseur A."/>
            <person name="Lombard V."/>
            <person name="Morin E."/>
            <person name="Otillar R."/>
            <person name="Lindquist E.A."/>
            <person name="Sun H."/>
            <person name="LaButti K.M."/>
            <person name="Schmutz J."/>
            <person name="Jabbour D."/>
            <person name="Luo H."/>
            <person name="Baker S.E."/>
            <person name="Pisabarro A.G."/>
            <person name="Walton J.D."/>
            <person name="Blanchette R.A."/>
            <person name="Henrissat B."/>
            <person name="Martin F."/>
            <person name="Cullen D."/>
            <person name="Hibbett D.S."/>
            <person name="Grigoriev I.V."/>
        </authorList>
    </citation>
    <scope>NUCLEOTIDE SEQUENCE [LARGE SCALE GENOMIC DNA]</scope>
    <source>
        <strain evidence="5">CBS 339.88</strain>
    </source>
</reference>
<dbReference type="Pfam" id="PF13352">
    <property type="entry name" value="DUF4100"/>
    <property type="match status" value="1"/>
</dbReference>
<evidence type="ECO:0000259" key="3">
    <source>
        <dbReference type="Pfam" id="PF13352"/>
    </source>
</evidence>